<feature type="domain" description="PAC" evidence="11">
    <location>
        <begin position="374"/>
        <end position="426"/>
    </location>
</feature>
<dbReference type="PANTHER" id="PTHR43047:SF72">
    <property type="entry name" value="OSMOSENSING HISTIDINE PROTEIN KINASE SLN1"/>
    <property type="match status" value="1"/>
</dbReference>
<dbReference type="PROSITE" id="PS50112">
    <property type="entry name" value="PAS"/>
    <property type="match status" value="2"/>
</dbReference>
<feature type="domain" description="PAS" evidence="10">
    <location>
        <begin position="184"/>
        <end position="229"/>
    </location>
</feature>
<dbReference type="EC" id="2.7.13.3" evidence="2"/>
<dbReference type="CDD" id="cd17580">
    <property type="entry name" value="REC_2_DhkD-like"/>
    <property type="match status" value="1"/>
</dbReference>
<dbReference type="SUPFAM" id="SSF47384">
    <property type="entry name" value="Homodimeric domain of signal transducing histidine kinase"/>
    <property type="match status" value="1"/>
</dbReference>
<keyword evidence="7" id="KW-0175">Coiled coil</keyword>
<dbReference type="PROSITE" id="PS50113">
    <property type="entry name" value="PAC"/>
    <property type="match status" value="2"/>
</dbReference>
<evidence type="ECO:0000259" key="11">
    <source>
        <dbReference type="PROSITE" id="PS50113"/>
    </source>
</evidence>
<dbReference type="EMBL" id="OZ026884">
    <property type="protein sequence ID" value="CAL1241077.1"/>
    <property type="molecule type" value="Genomic_DNA"/>
</dbReference>
<dbReference type="SMART" id="SM00387">
    <property type="entry name" value="HATPase_c"/>
    <property type="match status" value="1"/>
</dbReference>
<dbReference type="GO" id="GO:0008168">
    <property type="term" value="F:methyltransferase activity"/>
    <property type="evidence" value="ECO:0007669"/>
    <property type="project" value="UniProtKB-KW"/>
</dbReference>
<evidence type="ECO:0000256" key="5">
    <source>
        <dbReference type="ARBA" id="ARBA00022777"/>
    </source>
</evidence>
<dbReference type="GO" id="GO:0016787">
    <property type="term" value="F:hydrolase activity"/>
    <property type="evidence" value="ECO:0007669"/>
    <property type="project" value="UniProtKB-KW"/>
</dbReference>
<feature type="domain" description="PAS" evidence="10">
    <location>
        <begin position="301"/>
        <end position="371"/>
    </location>
</feature>
<dbReference type="GO" id="GO:0032259">
    <property type="term" value="P:methylation"/>
    <property type="evidence" value="ECO:0007669"/>
    <property type="project" value="UniProtKB-KW"/>
</dbReference>
<accession>A0ABP1CA59</accession>
<dbReference type="InterPro" id="IPR003594">
    <property type="entry name" value="HATPase_dom"/>
</dbReference>
<organism evidence="12 13">
    <name type="scientific">Candidatus Methylocalor cossyra</name>
    <dbReference type="NCBI Taxonomy" id="3108543"/>
    <lineage>
        <taxon>Bacteria</taxon>
        <taxon>Pseudomonadati</taxon>
        <taxon>Pseudomonadota</taxon>
        <taxon>Gammaproteobacteria</taxon>
        <taxon>Methylococcales</taxon>
        <taxon>Methylococcaceae</taxon>
        <taxon>Candidatus Methylocalor</taxon>
    </lineage>
</organism>
<proteinExistence type="predicted"/>
<feature type="domain" description="Response regulatory" evidence="9">
    <location>
        <begin position="679"/>
        <end position="795"/>
    </location>
</feature>
<dbReference type="InterPro" id="IPR013656">
    <property type="entry name" value="PAS_4"/>
</dbReference>
<dbReference type="CDD" id="cd00130">
    <property type="entry name" value="PAS"/>
    <property type="match status" value="3"/>
</dbReference>
<dbReference type="PROSITE" id="PS50110">
    <property type="entry name" value="RESPONSE_REGULATORY"/>
    <property type="match status" value="1"/>
</dbReference>
<keyword evidence="5" id="KW-0418">Kinase</keyword>
<evidence type="ECO:0000256" key="6">
    <source>
        <dbReference type="PROSITE-ProRule" id="PRU00169"/>
    </source>
</evidence>
<dbReference type="Pfam" id="PF00512">
    <property type="entry name" value="HisKA"/>
    <property type="match status" value="1"/>
</dbReference>
<feature type="coiled-coil region" evidence="7">
    <location>
        <begin position="1"/>
        <end position="60"/>
    </location>
</feature>
<dbReference type="Gene3D" id="3.30.565.10">
    <property type="entry name" value="Histidine kinase-like ATPase, C-terminal domain"/>
    <property type="match status" value="1"/>
</dbReference>
<evidence type="ECO:0000256" key="7">
    <source>
        <dbReference type="SAM" id="Coils"/>
    </source>
</evidence>
<gene>
    <name evidence="12" type="ORF">MECH1_V1_2301</name>
</gene>
<feature type="domain" description="PAC" evidence="11">
    <location>
        <begin position="254"/>
        <end position="307"/>
    </location>
</feature>
<dbReference type="SMART" id="SM00448">
    <property type="entry name" value="REC"/>
    <property type="match status" value="1"/>
</dbReference>
<dbReference type="SUPFAM" id="SSF55874">
    <property type="entry name" value="ATPase domain of HSP90 chaperone/DNA topoisomerase II/histidine kinase"/>
    <property type="match status" value="1"/>
</dbReference>
<evidence type="ECO:0000313" key="13">
    <source>
        <dbReference type="Proteomes" id="UP001497493"/>
    </source>
</evidence>
<name>A0ABP1CA59_9GAMM</name>
<dbReference type="Gene3D" id="1.10.287.130">
    <property type="match status" value="1"/>
</dbReference>
<feature type="domain" description="Histidine kinase" evidence="8">
    <location>
        <begin position="437"/>
        <end position="655"/>
    </location>
</feature>
<evidence type="ECO:0000256" key="2">
    <source>
        <dbReference type="ARBA" id="ARBA00012438"/>
    </source>
</evidence>
<dbReference type="SUPFAM" id="SSF55785">
    <property type="entry name" value="PYP-like sensor domain (PAS domain)"/>
    <property type="match status" value="3"/>
</dbReference>
<dbReference type="InterPro" id="IPR036097">
    <property type="entry name" value="HisK_dim/P_sf"/>
</dbReference>
<dbReference type="InterPro" id="IPR000700">
    <property type="entry name" value="PAS-assoc_C"/>
</dbReference>
<keyword evidence="13" id="KW-1185">Reference proteome</keyword>
<dbReference type="InterPro" id="IPR011006">
    <property type="entry name" value="CheY-like_superfamily"/>
</dbReference>
<evidence type="ECO:0000256" key="3">
    <source>
        <dbReference type="ARBA" id="ARBA00022553"/>
    </source>
</evidence>
<comment type="catalytic activity">
    <reaction evidence="1">
        <text>ATP + protein L-histidine = ADP + protein N-phospho-L-histidine.</text>
        <dbReference type="EC" id="2.7.13.3"/>
    </reaction>
</comment>
<dbReference type="PROSITE" id="PS50109">
    <property type="entry name" value="HIS_KIN"/>
    <property type="match status" value="1"/>
</dbReference>
<evidence type="ECO:0000259" key="8">
    <source>
        <dbReference type="PROSITE" id="PS50109"/>
    </source>
</evidence>
<dbReference type="SMART" id="SM00086">
    <property type="entry name" value="PAC"/>
    <property type="match status" value="3"/>
</dbReference>
<dbReference type="RefSeq" id="WP_348757608.1">
    <property type="nucleotide sequence ID" value="NZ_OZ026884.1"/>
</dbReference>
<dbReference type="InterPro" id="IPR001789">
    <property type="entry name" value="Sig_transdc_resp-reg_receiver"/>
</dbReference>
<evidence type="ECO:0000259" key="9">
    <source>
        <dbReference type="PROSITE" id="PS50110"/>
    </source>
</evidence>
<dbReference type="CDD" id="cd00082">
    <property type="entry name" value="HisKA"/>
    <property type="match status" value="1"/>
</dbReference>
<keyword evidence="4 12" id="KW-0808">Transferase</keyword>
<dbReference type="InterPro" id="IPR035965">
    <property type="entry name" value="PAS-like_dom_sf"/>
</dbReference>
<evidence type="ECO:0000256" key="4">
    <source>
        <dbReference type="ARBA" id="ARBA00022679"/>
    </source>
</evidence>
<dbReference type="InterPro" id="IPR004358">
    <property type="entry name" value="Sig_transdc_His_kin-like_C"/>
</dbReference>
<dbReference type="SMART" id="SM00091">
    <property type="entry name" value="PAS"/>
    <property type="match status" value="3"/>
</dbReference>
<dbReference type="SUPFAM" id="SSF52172">
    <property type="entry name" value="CheY-like"/>
    <property type="match status" value="1"/>
</dbReference>
<reference evidence="12 13" key="1">
    <citation type="submission" date="2024-04" db="EMBL/GenBank/DDBJ databases">
        <authorList>
            <person name="Cremers G."/>
        </authorList>
    </citation>
    <scope>NUCLEOTIDE SEQUENCE [LARGE SCALE GENOMIC DNA]</scope>
    <source>
        <strain evidence="12">MeCH1-AG</strain>
    </source>
</reference>
<dbReference type="InterPro" id="IPR013655">
    <property type="entry name" value="PAS_fold_3"/>
</dbReference>
<dbReference type="InterPro" id="IPR005467">
    <property type="entry name" value="His_kinase_dom"/>
</dbReference>
<dbReference type="Pfam" id="PF00072">
    <property type="entry name" value="Response_reg"/>
    <property type="match status" value="1"/>
</dbReference>
<protein>
    <recommendedName>
        <fullName evidence="2">histidine kinase</fullName>
        <ecNumber evidence="2">2.7.13.3</ecNumber>
    </recommendedName>
</protein>
<evidence type="ECO:0000313" key="12">
    <source>
        <dbReference type="EMBL" id="CAL1241077.1"/>
    </source>
</evidence>
<dbReference type="Gene3D" id="3.30.450.20">
    <property type="entry name" value="PAS domain"/>
    <property type="match status" value="3"/>
</dbReference>
<dbReference type="PANTHER" id="PTHR43047">
    <property type="entry name" value="TWO-COMPONENT HISTIDINE PROTEIN KINASE"/>
    <property type="match status" value="1"/>
</dbReference>
<evidence type="ECO:0000259" key="10">
    <source>
        <dbReference type="PROSITE" id="PS50112"/>
    </source>
</evidence>
<dbReference type="Pfam" id="PF08448">
    <property type="entry name" value="PAS_4"/>
    <property type="match status" value="2"/>
</dbReference>
<dbReference type="SMART" id="SM00388">
    <property type="entry name" value="HisKA"/>
    <property type="match status" value="1"/>
</dbReference>
<dbReference type="PRINTS" id="PR00344">
    <property type="entry name" value="BCTRLSENSOR"/>
</dbReference>
<dbReference type="Proteomes" id="UP001497493">
    <property type="component" value="Chromosome"/>
</dbReference>
<feature type="modified residue" description="4-aspartylphosphate" evidence="6">
    <location>
        <position position="728"/>
    </location>
</feature>
<sequence>MRALREELVSTKEEYLSAHEELETAREELQSSNEELITANDELRLRNQELSRAIADLKNARDYAAAIVDSTRAALLVLDRRLCIRHSNRVFHELFQTRPEDIDGNPLPAIGRGAFNLPPFLDRLRDAAERRVPLDDLELTVEVPMVGERRLLCTARPLTGEADFPDQILVSLLDVTDQRGTAAQLQQQAELLDQTHDAILIWSLGGTIRYWNRGAEELYGWSREEALGRISHQLLKTRHGIPFDEFLARLRRDRHWLGEVIHTTRDGRELVVDSRYTVREDVGGKLLVLETNRDITERKRTEEQLQALADSIPQLAWIANPKGEVAWFNRRWYEYTGAMPEETVGWGWQRLVDPEFLPAVLERWRASLQEGTPLDMEYPLRGADGRFRWFLTRVMPVKDARGQVLRWFGSHTDISDKRAAEQALKLADRQKDEFLAMLAHELRNPLAPLRNALAILQRGVPERLPMRQLREMMERQLHKLTRIVDDLLDVARITRGQVELRREHVDLVALLKEALEAIEPQIQEAGHELALTLPQRPVPIHADPVRIDQIIGNLLSNAIKYTPAGGRIQVELAVEGDRAVLRVIDNGVGISPEVLPTIFDLFAQSDRTLGREQGGLGIGLTLARRLLELHGGRIEAESEGVGQGSRFTVYLPLAGQGPPGAGPAPYEDPQGGAPISAHRVLVLDDNRDAADSTAQLVASCGHTVAVAYDGPAALELARQFRPDTVLLDIGLPGMDGLEVARRLRTLPHLERAMVVAVSGYGAEADRRASARAGIDHHLVKPVDFAVLERLLNRVTSSSGA</sequence>
<dbReference type="NCBIfam" id="TIGR00229">
    <property type="entry name" value="sensory_box"/>
    <property type="match status" value="2"/>
</dbReference>
<dbReference type="InterPro" id="IPR000014">
    <property type="entry name" value="PAS"/>
</dbReference>
<evidence type="ECO:0000256" key="1">
    <source>
        <dbReference type="ARBA" id="ARBA00000085"/>
    </source>
</evidence>
<dbReference type="CDD" id="cd00075">
    <property type="entry name" value="HATPase"/>
    <property type="match status" value="1"/>
</dbReference>
<dbReference type="Gene3D" id="3.40.50.2300">
    <property type="match status" value="1"/>
</dbReference>
<dbReference type="Pfam" id="PF08447">
    <property type="entry name" value="PAS_3"/>
    <property type="match status" value="1"/>
</dbReference>
<keyword evidence="12" id="KW-0489">Methyltransferase</keyword>
<dbReference type="InterPro" id="IPR001610">
    <property type="entry name" value="PAC"/>
</dbReference>
<dbReference type="InterPro" id="IPR003661">
    <property type="entry name" value="HisK_dim/P_dom"/>
</dbReference>
<keyword evidence="12" id="KW-0378">Hydrolase</keyword>
<dbReference type="Pfam" id="PF02518">
    <property type="entry name" value="HATPase_c"/>
    <property type="match status" value="1"/>
</dbReference>
<keyword evidence="3 6" id="KW-0597">Phosphoprotein</keyword>
<dbReference type="InterPro" id="IPR036890">
    <property type="entry name" value="HATPase_C_sf"/>
</dbReference>